<evidence type="ECO:0000256" key="3">
    <source>
        <dbReference type="ARBA" id="ARBA00008343"/>
    </source>
</evidence>
<dbReference type="GO" id="GO:0000701">
    <property type="term" value="F:purine-specific mismatch base pair DNA N-glycosylase activity"/>
    <property type="evidence" value="ECO:0007669"/>
    <property type="project" value="UniProtKB-EC"/>
</dbReference>
<comment type="function">
    <text evidence="2">Adenine glycosylase active on G-A mispairs. MutY also corrects error-prone DNA synthesis past GO lesions which are due to the oxidatively damaged form of guanine: 7,8-dihydro-8-oxoguanine (8-oxo-dGTP).</text>
</comment>
<dbReference type="InterPro" id="IPR044298">
    <property type="entry name" value="MIG/MutY"/>
</dbReference>
<dbReference type="CDD" id="cd00056">
    <property type="entry name" value="ENDO3c"/>
    <property type="match status" value="1"/>
</dbReference>
<dbReference type="InterPro" id="IPR029119">
    <property type="entry name" value="MutY_C"/>
</dbReference>
<dbReference type="NCBIfam" id="TIGR01084">
    <property type="entry name" value="mutY"/>
    <property type="match status" value="1"/>
</dbReference>
<evidence type="ECO:0000256" key="13">
    <source>
        <dbReference type="ARBA" id="ARBA00023295"/>
    </source>
</evidence>
<dbReference type="Gene3D" id="1.10.340.30">
    <property type="entry name" value="Hypothetical protein, domain 2"/>
    <property type="match status" value="1"/>
</dbReference>
<evidence type="ECO:0000313" key="16">
    <source>
        <dbReference type="EMBL" id="CAH1000656.1"/>
    </source>
</evidence>
<dbReference type="PANTHER" id="PTHR42944">
    <property type="entry name" value="ADENINE DNA GLYCOSYLASE"/>
    <property type="match status" value="1"/>
</dbReference>
<dbReference type="InterPro" id="IPR005760">
    <property type="entry name" value="A/G_AdeGlyc_MutY"/>
</dbReference>
<evidence type="ECO:0000256" key="10">
    <source>
        <dbReference type="ARBA" id="ARBA00023004"/>
    </source>
</evidence>
<dbReference type="InterPro" id="IPR015797">
    <property type="entry name" value="NUDIX_hydrolase-like_dom_sf"/>
</dbReference>
<dbReference type="InterPro" id="IPR000445">
    <property type="entry name" value="HhH_motif"/>
</dbReference>
<evidence type="ECO:0000313" key="17">
    <source>
        <dbReference type="Proteomes" id="UP000837803"/>
    </source>
</evidence>
<accession>A0ABN8F1M1</accession>
<evidence type="ECO:0000256" key="1">
    <source>
        <dbReference type="ARBA" id="ARBA00000843"/>
    </source>
</evidence>
<name>A0ABN8F1M1_9BACT</name>
<evidence type="ECO:0000256" key="12">
    <source>
        <dbReference type="ARBA" id="ARBA00023204"/>
    </source>
</evidence>
<keyword evidence="13 14" id="KW-0326">Glycosidase</keyword>
<protein>
    <recommendedName>
        <fullName evidence="5 14">Adenine DNA glycosylase</fullName>
        <ecNumber evidence="4 14">3.2.2.31</ecNumber>
    </recommendedName>
</protein>
<feature type="domain" description="HhH-GPD" evidence="15">
    <location>
        <begin position="40"/>
        <end position="191"/>
    </location>
</feature>
<dbReference type="SUPFAM" id="SSF55811">
    <property type="entry name" value="Nudix"/>
    <property type="match status" value="1"/>
</dbReference>
<evidence type="ECO:0000256" key="8">
    <source>
        <dbReference type="ARBA" id="ARBA00022763"/>
    </source>
</evidence>
<dbReference type="PANTHER" id="PTHR42944:SF1">
    <property type="entry name" value="ADENINE DNA GLYCOSYLASE"/>
    <property type="match status" value="1"/>
</dbReference>
<dbReference type="Gene3D" id="3.90.79.10">
    <property type="entry name" value="Nucleoside Triphosphate Pyrophosphohydrolase"/>
    <property type="match status" value="1"/>
</dbReference>
<evidence type="ECO:0000256" key="7">
    <source>
        <dbReference type="ARBA" id="ARBA00022723"/>
    </source>
</evidence>
<comment type="cofactor">
    <cofactor evidence="14">
        <name>[4Fe-4S] cluster</name>
        <dbReference type="ChEBI" id="CHEBI:49883"/>
    </cofactor>
    <text evidence="14">Binds 1 [4Fe-4S] cluster.</text>
</comment>
<dbReference type="Pfam" id="PF14815">
    <property type="entry name" value="NUDIX_4"/>
    <property type="match status" value="1"/>
</dbReference>
<sequence length="363" mass="41156">MEHDWQAFREGLLAWYRPDRRPMPWKENTDPYRIWLSEIILQQTRVEQGWPYFERFVAAYPTVGELAAAPDDAVMKLWEGLGYYSRARNLLRAARTVTAEHDGRFPDTYAGLLALPGIGPYTAAAIASFAFDRQVAVLDGNVFRVLARYAGDATPTTTGPGRKHFQQLAERALGDTPAARFNQAIMDFGALVCTPKLADCAHCPLATSCRALAEEKVYALPLKKRKTAVRTRYFHYLVIKDEQERYLLEQRPAGDIWQSLYQFPLVEAERIDLSLPRLTAHPNWPADLAPDPLRHMRRSGVYRHQLSHQTIGAVFHVLSVGDLTAPAYPPSGMLVVPRAEFERYALPRIITRFLEDTSLTLGF</sequence>
<keyword evidence="17" id="KW-1185">Reference proteome</keyword>
<evidence type="ECO:0000256" key="9">
    <source>
        <dbReference type="ARBA" id="ARBA00022801"/>
    </source>
</evidence>
<keyword evidence="8 14" id="KW-0227">DNA damage</keyword>
<evidence type="ECO:0000256" key="5">
    <source>
        <dbReference type="ARBA" id="ARBA00022023"/>
    </source>
</evidence>
<evidence type="ECO:0000256" key="4">
    <source>
        <dbReference type="ARBA" id="ARBA00012045"/>
    </source>
</evidence>
<evidence type="ECO:0000259" key="15">
    <source>
        <dbReference type="SMART" id="SM00478"/>
    </source>
</evidence>
<comment type="similarity">
    <text evidence="3 14">Belongs to the Nth/MutY family.</text>
</comment>
<keyword evidence="9 16" id="KW-0378">Hydrolase</keyword>
<dbReference type="Pfam" id="PF00633">
    <property type="entry name" value="HHH"/>
    <property type="match status" value="1"/>
</dbReference>
<evidence type="ECO:0000256" key="6">
    <source>
        <dbReference type="ARBA" id="ARBA00022485"/>
    </source>
</evidence>
<reference evidence="16" key="1">
    <citation type="submission" date="2021-12" db="EMBL/GenBank/DDBJ databases">
        <authorList>
            <person name="Rodrigo-Torres L."/>
            <person name="Arahal R. D."/>
            <person name="Lucena T."/>
        </authorList>
    </citation>
    <scope>NUCLEOTIDE SEQUENCE</scope>
    <source>
        <strain evidence="16">CECT 8419</strain>
    </source>
</reference>
<comment type="catalytic activity">
    <reaction evidence="1 14">
        <text>Hydrolyzes free adenine bases from 7,8-dihydro-8-oxoguanine:adenine mismatched double-stranded DNA, leaving an apurinic site.</text>
        <dbReference type="EC" id="3.2.2.31"/>
    </reaction>
</comment>
<dbReference type="SMART" id="SM00478">
    <property type="entry name" value="ENDO3c"/>
    <property type="match status" value="1"/>
</dbReference>
<dbReference type="RefSeq" id="WP_238750691.1">
    <property type="nucleotide sequence ID" value="NZ_CAKLPZ010000002.1"/>
</dbReference>
<dbReference type="InterPro" id="IPR004036">
    <property type="entry name" value="Endonuclease-III-like_CS2"/>
</dbReference>
<dbReference type="SUPFAM" id="SSF48150">
    <property type="entry name" value="DNA-glycosylase"/>
    <property type="match status" value="1"/>
</dbReference>
<keyword evidence="7" id="KW-0479">Metal-binding</keyword>
<dbReference type="InterPro" id="IPR003265">
    <property type="entry name" value="HhH-GPD_domain"/>
</dbReference>
<dbReference type="PROSITE" id="PS01155">
    <property type="entry name" value="ENDONUCLEASE_III_2"/>
    <property type="match status" value="1"/>
</dbReference>
<evidence type="ECO:0000256" key="14">
    <source>
        <dbReference type="RuleBase" id="RU365096"/>
    </source>
</evidence>
<keyword evidence="10 14" id="KW-0408">Iron</keyword>
<dbReference type="InterPro" id="IPR023170">
    <property type="entry name" value="HhH_base_excis_C"/>
</dbReference>
<gene>
    <name evidence="16" type="primary">mutY</name>
    <name evidence="16" type="ORF">LEM8419_01790</name>
</gene>
<dbReference type="EC" id="3.2.2.31" evidence="4 14"/>
<evidence type="ECO:0000256" key="2">
    <source>
        <dbReference type="ARBA" id="ARBA00002933"/>
    </source>
</evidence>
<keyword evidence="6" id="KW-0004">4Fe-4S</keyword>
<keyword evidence="12" id="KW-0234">DNA repair</keyword>
<dbReference type="Gene3D" id="1.10.1670.10">
    <property type="entry name" value="Helix-hairpin-Helix base-excision DNA repair enzymes (C-terminal)"/>
    <property type="match status" value="1"/>
</dbReference>
<comment type="caution">
    <text evidence="16">The sequence shown here is derived from an EMBL/GenBank/DDBJ whole genome shotgun (WGS) entry which is preliminary data.</text>
</comment>
<dbReference type="EMBL" id="CAKLPZ010000002">
    <property type="protein sequence ID" value="CAH1000656.1"/>
    <property type="molecule type" value="Genomic_DNA"/>
</dbReference>
<dbReference type="Pfam" id="PF00730">
    <property type="entry name" value="HhH-GPD"/>
    <property type="match status" value="1"/>
</dbReference>
<evidence type="ECO:0000256" key="11">
    <source>
        <dbReference type="ARBA" id="ARBA00023014"/>
    </source>
</evidence>
<proteinExistence type="inferred from homology"/>
<organism evidence="16 17">
    <name type="scientific">Neolewinella maritima</name>
    <dbReference type="NCBI Taxonomy" id="1383882"/>
    <lineage>
        <taxon>Bacteria</taxon>
        <taxon>Pseudomonadati</taxon>
        <taxon>Bacteroidota</taxon>
        <taxon>Saprospiria</taxon>
        <taxon>Saprospirales</taxon>
        <taxon>Lewinellaceae</taxon>
        <taxon>Neolewinella</taxon>
    </lineage>
</organism>
<dbReference type="CDD" id="cd03431">
    <property type="entry name" value="NUDIX_DNA_Glycosylase_C-MutY"/>
    <property type="match status" value="1"/>
</dbReference>
<dbReference type="Proteomes" id="UP000837803">
    <property type="component" value="Unassembled WGS sequence"/>
</dbReference>
<keyword evidence="11" id="KW-0411">Iron-sulfur</keyword>
<dbReference type="InterPro" id="IPR011257">
    <property type="entry name" value="DNA_glycosylase"/>
</dbReference>